<evidence type="ECO:0000313" key="2">
    <source>
        <dbReference type="Proteomes" id="UP000007721"/>
    </source>
</evidence>
<protein>
    <recommendedName>
        <fullName evidence="3">Carboxypeptidase regulatory-like domain-containing protein</fullName>
    </recommendedName>
</protein>
<dbReference type="KEGG" id="geo:Geob_3336"/>
<dbReference type="Proteomes" id="UP000007721">
    <property type="component" value="Chromosome"/>
</dbReference>
<dbReference type="RefSeq" id="WP_012648407.1">
    <property type="nucleotide sequence ID" value="NC_011979.1"/>
</dbReference>
<dbReference type="STRING" id="316067.Geob_3336"/>
<name>B9M4Z5_GEODF</name>
<dbReference type="EMBL" id="CP001390">
    <property type="protein sequence ID" value="ACM21679.1"/>
    <property type="molecule type" value="Genomic_DNA"/>
</dbReference>
<dbReference type="Pfam" id="PF13620">
    <property type="entry name" value="CarboxypepD_reg"/>
    <property type="match status" value="1"/>
</dbReference>
<gene>
    <name evidence="1" type="ordered locus">Geob_3336</name>
</gene>
<accession>B9M4Z5</accession>
<dbReference type="Gene3D" id="2.60.40.1120">
    <property type="entry name" value="Carboxypeptidase-like, regulatory domain"/>
    <property type="match status" value="1"/>
</dbReference>
<dbReference type="InterPro" id="IPR008969">
    <property type="entry name" value="CarboxyPept-like_regulatory"/>
</dbReference>
<proteinExistence type="predicted"/>
<sequence>MKKLVQVITLSVVVVIAAVTIAQEPATGTLSGRWMWLQKDLAGDGYVHLFNVTNGPPPLPESYWRVPDGTFPIEGDGRFTVQAPAGSYFLGGMKRLKGKGVGPLSPGDVFFLKKDENGKPFIHVVKAGEKADIGTFTDGVAFKGVLQKGVTAIEGTVADRDGKPVEGVLILAYANREMKGRPLFVSTKTDRKGNYRLGLHQGGTYYLKIRDFYGGGRPQEGQILGFYGSGEAAPVLVTTGAATKGIDIVGNRFAGRGNASP</sequence>
<evidence type="ECO:0008006" key="3">
    <source>
        <dbReference type="Google" id="ProtNLM"/>
    </source>
</evidence>
<evidence type="ECO:0000313" key="1">
    <source>
        <dbReference type="EMBL" id="ACM21679.1"/>
    </source>
</evidence>
<keyword evidence="2" id="KW-1185">Reference proteome</keyword>
<dbReference type="HOGENOM" id="CLU_1041148_0_0_7"/>
<dbReference type="AlphaFoldDB" id="B9M4Z5"/>
<organism evidence="1 2">
    <name type="scientific">Geotalea daltonii (strain DSM 22248 / JCM 15807 / FRC-32)</name>
    <name type="common">Geobacter daltonii</name>
    <dbReference type="NCBI Taxonomy" id="316067"/>
    <lineage>
        <taxon>Bacteria</taxon>
        <taxon>Pseudomonadati</taxon>
        <taxon>Thermodesulfobacteriota</taxon>
        <taxon>Desulfuromonadia</taxon>
        <taxon>Geobacterales</taxon>
        <taxon>Geobacteraceae</taxon>
        <taxon>Geotalea</taxon>
    </lineage>
</organism>
<dbReference type="SUPFAM" id="SSF49464">
    <property type="entry name" value="Carboxypeptidase regulatory domain-like"/>
    <property type="match status" value="1"/>
</dbReference>
<reference evidence="1 2" key="1">
    <citation type="submission" date="2009-01" db="EMBL/GenBank/DDBJ databases">
        <title>Complete sequence of Geobacter sp. FRC-32.</title>
        <authorList>
            <consortium name="US DOE Joint Genome Institute"/>
            <person name="Lucas S."/>
            <person name="Copeland A."/>
            <person name="Lapidus A."/>
            <person name="Glavina del Rio T."/>
            <person name="Dalin E."/>
            <person name="Tice H."/>
            <person name="Bruce D."/>
            <person name="Goodwin L."/>
            <person name="Pitluck S."/>
            <person name="Saunders E."/>
            <person name="Brettin T."/>
            <person name="Detter J.C."/>
            <person name="Han C."/>
            <person name="Larimer F."/>
            <person name="Land M."/>
            <person name="Hauser L."/>
            <person name="Kyrpides N."/>
            <person name="Ovchinnikova G."/>
            <person name="Kostka J."/>
            <person name="Richardson P."/>
        </authorList>
    </citation>
    <scope>NUCLEOTIDE SEQUENCE [LARGE SCALE GENOMIC DNA]</scope>
    <source>
        <strain evidence="2">DSM 22248 / JCM 15807 / FRC-32</strain>
    </source>
</reference>